<evidence type="ECO:0000256" key="6">
    <source>
        <dbReference type="ARBA" id="ARBA00022741"/>
    </source>
</evidence>
<keyword evidence="11 21" id="KW-0418">Kinase</keyword>
<keyword evidence="5 15" id="KW-0812">Transmembrane</keyword>
<evidence type="ECO:0000259" key="16">
    <source>
        <dbReference type="PROSITE" id="PS50109"/>
    </source>
</evidence>
<proteinExistence type="predicted"/>
<evidence type="ECO:0000313" key="21">
    <source>
        <dbReference type="EMBL" id="MEE1675283.1"/>
    </source>
</evidence>
<organism evidence="21 22">
    <name type="scientific">Agarivorans aestuarii</name>
    <dbReference type="NCBI Taxonomy" id="1563703"/>
    <lineage>
        <taxon>Bacteria</taxon>
        <taxon>Pseudomonadati</taxon>
        <taxon>Pseudomonadota</taxon>
        <taxon>Gammaproteobacteria</taxon>
        <taxon>Alteromonadales</taxon>
        <taxon>Alteromonadaceae</taxon>
        <taxon>Agarivorans</taxon>
    </lineage>
</organism>
<dbReference type="PANTHER" id="PTHR45339">
    <property type="entry name" value="HYBRID SIGNAL TRANSDUCTION HISTIDINE KINASE J"/>
    <property type="match status" value="1"/>
</dbReference>
<dbReference type="PRINTS" id="PR00344">
    <property type="entry name" value="BCTRLSENSOR"/>
</dbReference>
<dbReference type="Pfam" id="PF00512">
    <property type="entry name" value="HisKA"/>
    <property type="match status" value="1"/>
</dbReference>
<accession>A0ABU7G788</accession>
<dbReference type="SUPFAM" id="SSF47226">
    <property type="entry name" value="Histidine-containing phosphotransfer domain, HPT domain"/>
    <property type="match status" value="1"/>
</dbReference>
<feature type="domain" description="Response regulatory" evidence="17">
    <location>
        <begin position="524"/>
        <end position="640"/>
    </location>
</feature>
<feature type="domain" description="Histidine kinase" evidence="16">
    <location>
        <begin position="289"/>
        <end position="508"/>
    </location>
</feature>
<keyword evidence="11" id="KW-0804">Transcription</keyword>
<evidence type="ECO:0000256" key="13">
    <source>
        <dbReference type="PROSITE-ProRule" id="PRU00169"/>
    </source>
</evidence>
<evidence type="ECO:0000256" key="1">
    <source>
        <dbReference type="ARBA" id="ARBA00000085"/>
    </source>
</evidence>
<keyword evidence="11" id="KW-0997">Cell inner membrane</keyword>
<dbReference type="InterPro" id="IPR004358">
    <property type="entry name" value="Sig_transdc_His_kin-like_C"/>
</dbReference>
<evidence type="ECO:0000313" key="22">
    <source>
        <dbReference type="Proteomes" id="UP001310248"/>
    </source>
</evidence>
<dbReference type="InterPro" id="IPR005467">
    <property type="entry name" value="His_kinase_dom"/>
</dbReference>
<dbReference type="Gene3D" id="1.10.287.970">
    <property type="entry name" value="His Kinase A (phosphoacceptor) domain"/>
    <property type="match status" value="1"/>
</dbReference>
<evidence type="ECO:0000259" key="17">
    <source>
        <dbReference type="PROSITE" id="PS50110"/>
    </source>
</evidence>
<feature type="transmembrane region" description="Helical" evidence="15">
    <location>
        <begin position="58"/>
        <end position="77"/>
    </location>
</feature>
<dbReference type="SMART" id="SM00091">
    <property type="entry name" value="PAS"/>
    <property type="match status" value="1"/>
</dbReference>
<dbReference type="Pfam" id="PF08448">
    <property type="entry name" value="PAS_4"/>
    <property type="match status" value="1"/>
</dbReference>
<dbReference type="EMBL" id="JAYDYW010000012">
    <property type="protein sequence ID" value="MEE1675283.1"/>
    <property type="molecule type" value="Genomic_DNA"/>
</dbReference>
<dbReference type="InterPro" id="IPR036890">
    <property type="entry name" value="HATPase_C_sf"/>
</dbReference>
<keyword evidence="7 11" id="KW-0067">ATP-binding</keyword>
<dbReference type="CDD" id="cd00130">
    <property type="entry name" value="PAS"/>
    <property type="match status" value="1"/>
</dbReference>
<dbReference type="SUPFAM" id="SSF55874">
    <property type="entry name" value="ATPase domain of HSP90 chaperone/DNA topoisomerase II/histidine kinase"/>
    <property type="match status" value="1"/>
</dbReference>
<feature type="domain" description="HPt" evidence="20">
    <location>
        <begin position="679"/>
        <end position="772"/>
    </location>
</feature>
<sequence length="780" mass="87650">MTPLKNLATYYVHLLSRLGVVKFTISLASAIILVALAIQMSVTLALTGKVSSVDLVRSVFFGLIITPWAVFFMSVVVEQIEDSRQRLSKMIRKLEKMRSRDLQLTTKLQANISQLNNEIDEREKAEAARSQAMTNLEQEIKQRQQAQQELEEHSALLRSFIDSSPDLVYYRNEQGQFSGCNLALEQLVGRSEKQLIGLTPYDVYPEDIADKIVETDHQVFDNDEQLTYEQWLEYPDGRKAFFELRKVPFYGRNGNRLGLLGFGRDITERMRQQASIEKANRDKTQFISTLSHELRTPLNGVVGLSQMLLDTPLNDNQRKHVNTILLSATTLGNIFNDIIDLDKLDRRRFAVSLEPMDFKALVTDIETLTEMQLQSKGLDFRFEQIGPIPNSIMGDPTRLRQVLWNLTHNAVKFTEQGEVALTVKAEPLSEQEVQLELIIEDTGPGIPQDQLEEIFAMYYQVEGSKSATGTGIGLSVSRQLVRAMGGDIEVSSAEGEGSCFSVKLKVTLDAIPDEAEQIDHPPLDILLVEDVELNVTIAKALLEKLGHYVEVAMSGEQAIEVFDPDNFDLVLLDIQLPDMSGFDIAKRWHEQFAQQHLPPLVALTANVVNSKNEFAQAGMVDVIHKPINRNAVVHCFNSVFAIGQEPEAEPVVSPKQALSRSSMPILDLDLVEQFCETIGVKVLNDSINLFKQVMPDYMKVLESNLFAKDQDGIASEAHKIKGAAGSIGLARIQRLANKIQSPELPAWWDNVEDWIHQLSHDYPEDLKLLDKAIADFNKPD</sequence>
<keyword evidence="8 15" id="KW-1133">Transmembrane helix</keyword>
<dbReference type="InterPro" id="IPR014409">
    <property type="entry name" value="Sig_transdc_His_kin_hyb_ArcB"/>
</dbReference>
<evidence type="ECO:0000259" key="20">
    <source>
        <dbReference type="PROSITE" id="PS50894"/>
    </source>
</evidence>
<dbReference type="SUPFAM" id="SSF55785">
    <property type="entry name" value="PYP-like sensor domain (PAS domain)"/>
    <property type="match status" value="1"/>
</dbReference>
<dbReference type="PROSITE" id="PS50112">
    <property type="entry name" value="PAS"/>
    <property type="match status" value="1"/>
</dbReference>
<feature type="modified residue" description="Phosphohistidine" evidence="12">
    <location>
        <position position="718"/>
    </location>
</feature>
<evidence type="ECO:0000256" key="3">
    <source>
        <dbReference type="ARBA" id="ARBA00022475"/>
    </source>
</evidence>
<keyword evidence="3 11" id="KW-1003">Cell membrane</keyword>
<dbReference type="InterPro" id="IPR003661">
    <property type="entry name" value="HisK_dim/P_dom"/>
</dbReference>
<dbReference type="InterPro" id="IPR008207">
    <property type="entry name" value="Sig_transdc_His_kin_Hpt_dom"/>
</dbReference>
<name>A0ABU7G788_9ALTE</name>
<dbReference type="Gene3D" id="1.10.287.130">
    <property type="match status" value="1"/>
</dbReference>
<feature type="domain" description="PAC" evidence="19">
    <location>
        <begin position="226"/>
        <end position="278"/>
    </location>
</feature>
<reference evidence="21 22" key="2">
    <citation type="submission" date="2023-12" db="EMBL/GenBank/DDBJ databases">
        <authorList>
            <consortium name="Cladostephus spongiosus"/>
            <person name="Lorente B."/>
            <person name="Cabral C."/>
            <person name="Frias J."/>
            <person name="Faria J."/>
            <person name="Toubarro D."/>
        </authorList>
    </citation>
    <scope>NUCLEOTIDE SEQUENCE [LARGE SCALE GENOMIC DNA]</scope>
    <source>
        <strain evidence="21 22">ZMCS4</strain>
    </source>
</reference>
<dbReference type="CDD" id="cd00088">
    <property type="entry name" value="HPT"/>
    <property type="match status" value="1"/>
</dbReference>
<dbReference type="InterPro" id="IPR013656">
    <property type="entry name" value="PAS_4"/>
</dbReference>
<evidence type="ECO:0000256" key="15">
    <source>
        <dbReference type="SAM" id="Phobius"/>
    </source>
</evidence>
<keyword evidence="6 11" id="KW-0547">Nucleotide-binding</keyword>
<feature type="modified residue" description="4-aspartylphosphate" evidence="13">
    <location>
        <position position="573"/>
    </location>
</feature>
<dbReference type="SMART" id="SM00448">
    <property type="entry name" value="REC"/>
    <property type="match status" value="1"/>
</dbReference>
<protein>
    <recommendedName>
        <fullName evidence="11">Aerobic respiration control sensor protein</fullName>
        <ecNumber evidence="11">2.7.13.3</ecNumber>
    </recommendedName>
</protein>
<evidence type="ECO:0000256" key="12">
    <source>
        <dbReference type="PROSITE-ProRule" id="PRU00110"/>
    </source>
</evidence>
<dbReference type="NCBIfam" id="NF008302">
    <property type="entry name" value="PRK11091.1"/>
    <property type="match status" value="1"/>
</dbReference>
<dbReference type="InterPro" id="IPR000700">
    <property type="entry name" value="PAS-assoc_C"/>
</dbReference>
<dbReference type="CDD" id="cd16922">
    <property type="entry name" value="HATPase_EvgS-ArcB-TorS-like"/>
    <property type="match status" value="1"/>
</dbReference>
<evidence type="ECO:0000256" key="9">
    <source>
        <dbReference type="ARBA" id="ARBA00023012"/>
    </source>
</evidence>
<dbReference type="PANTHER" id="PTHR45339:SF1">
    <property type="entry name" value="HYBRID SIGNAL TRANSDUCTION HISTIDINE KINASE J"/>
    <property type="match status" value="1"/>
</dbReference>
<dbReference type="SMART" id="SM00387">
    <property type="entry name" value="HATPase_c"/>
    <property type="match status" value="1"/>
</dbReference>
<dbReference type="InterPro" id="IPR003594">
    <property type="entry name" value="HATPase_dom"/>
</dbReference>
<evidence type="ECO:0000256" key="14">
    <source>
        <dbReference type="SAM" id="Coils"/>
    </source>
</evidence>
<dbReference type="PROSITE" id="PS50110">
    <property type="entry name" value="RESPONSE_REGULATORY"/>
    <property type="match status" value="1"/>
</dbReference>
<dbReference type="Gene3D" id="3.30.565.10">
    <property type="entry name" value="Histidine kinase-like ATPase, C-terminal domain"/>
    <property type="match status" value="1"/>
</dbReference>
<dbReference type="SUPFAM" id="SSF47384">
    <property type="entry name" value="Homodimeric domain of signal transducing histidine kinase"/>
    <property type="match status" value="1"/>
</dbReference>
<evidence type="ECO:0000256" key="5">
    <source>
        <dbReference type="ARBA" id="ARBA00022692"/>
    </source>
</evidence>
<dbReference type="InterPro" id="IPR011006">
    <property type="entry name" value="CheY-like_superfamily"/>
</dbReference>
<keyword evidence="22" id="KW-1185">Reference proteome</keyword>
<dbReference type="CDD" id="cd00082">
    <property type="entry name" value="HisKA"/>
    <property type="match status" value="1"/>
</dbReference>
<dbReference type="InterPro" id="IPR001789">
    <property type="entry name" value="Sig_transdc_resp-reg_receiver"/>
</dbReference>
<keyword evidence="9 11" id="KW-0902">Two-component regulatory system</keyword>
<dbReference type="PROSITE" id="PS50894">
    <property type="entry name" value="HPT"/>
    <property type="match status" value="1"/>
</dbReference>
<keyword evidence="11" id="KW-0805">Transcription regulation</keyword>
<keyword evidence="14" id="KW-0175">Coiled coil</keyword>
<dbReference type="InterPro" id="IPR000014">
    <property type="entry name" value="PAS"/>
</dbReference>
<feature type="coiled-coil region" evidence="14">
    <location>
        <begin position="77"/>
        <end position="163"/>
    </location>
</feature>
<dbReference type="Gene3D" id="3.30.450.20">
    <property type="entry name" value="PAS domain"/>
    <property type="match status" value="1"/>
</dbReference>
<dbReference type="GO" id="GO:0004673">
    <property type="term" value="F:protein histidine kinase activity"/>
    <property type="evidence" value="ECO:0007669"/>
    <property type="project" value="UniProtKB-EC"/>
</dbReference>
<evidence type="ECO:0000259" key="19">
    <source>
        <dbReference type="PROSITE" id="PS50113"/>
    </source>
</evidence>
<keyword evidence="11 21" id="KW-0808">Transferase</keyword>
<dbReference type="Pfam" id="PF01627">
    <property type="entry name" value="Hpt"/>
    <property type="match status" value="1"/>
</dbReference>
<comment type="caution">
    <text evidence="21">The sequence shown here is derived from an EMBL/GenBank/DDBJ whole genome shotgun (WGS) entry which is preliminary data.</text>
</comment>
<evidence type="ECO:0000256" key="4">
    <source>
        <dbReference type="ARBA" id="ARBA00022553"/>
    </source>
</evidence>
<dbReference type="Proteomes" id="UP001310248">
    <property type="component" value="Unassembled WGS sequence"/>
</dbReference>
<dbReference type="RefSeq" id="WP_329776221.1">
    <property type="nucleotide sequence ID" value="NZ_JAYDYW010000012.1"/>
</dbReference>
<feature type="domain" description="PAS" evidence="18">
    <location>
        <begin position="153"/>
        <end position="223"/>
    </location>
</feature>
<dbReference type="SUPFAM" id="SSF52172">
    <property type="entry name" value="CheY-like"/>
    <property type="match status" value="1"/>
</dbReference>
<keyword evidence="4 13" id="KW-0597">Phosphoprotein</keyword>
<dbReference type="Gene3D" id="3.40.50.2300">
    <property type="match status" value="1"/>
</dbReference>
<dbReference type="EC" id="2.7.13.3" evidence="11"/>
<keyword evidence="10 11" id="KW-0472">Membrane</keyword>
<gene>
    <name evidence="21" type="primary">arcB</name>
    <name evidence="21" type="ORF">SNR37_000608</name>
</gene>
<dbReference type="Pfam" id="PF18415">
    <property type="entry name" value="HKR_ArcB_TM"/>
    <property type="match status" value="1"/>
</dbReference>
<feature type="transmembrane region" description="Helical" evidence="15">
    <location>
        <begin position="20"/>
        <end position="46"/>
    </location>
</feature>
<evidence type="ECO:0000256" key="7">
    <source>
        <dbReference type="ARBA" id="ARBA00022840"/>
    </source>
</evidence>
<dbReference type="PROSITE" id="PS50113">
    <property type="entry name" value="PAC"/>
    <property type="match status" value="1"/>
</dbReference>
<evidence type="ECO:0000256" key="2">
    <source>
        <dbReference type="ARBA" id="ARBA00004651"/>
    </source>
</evidence>
<comment type="subcellular location">
    <subcellularLocation>
        <location evidence="11">Cell inner membrane</location>
        <topology evidence="11">Multi-pass membrane protein</topology>
    </subcellularLocation>
    <subcellularLocation>
        <location evidence="2">Cell membrane</location>
        <topology evidence="2">Multi-pass membrane protein</topology>
    </subcellularLocation>
</comment>
<dbReference type="SMART" id="SM00388">
    <property type="entry name" value="HisKA"/>
    <property type="match status" value="1"/>
</dbReference>
<dbReference type="InterPro" id="IPR036641">
    <property type="entry name" value="HPT_dom_sf"/>
</dbReference>
<dbReference type="CDD" id="cd17546">
    <property type="entry name" value="REC_hyHK_CKI1_RcsC-like"/>
    <property type="match status" value="1"/>
</dbReference>
<dbReference type="PROSITE" id="PS50109">
    <property type="entry name" value="HIS_KIN"/>
    <property type="match status" value="1"/>
</dbReference>
<dbReference type="Gene3D" id="1.20.120.160">
    <property type="entry name" value="HPT domain"/>
    <property type="match status" value="1"/>
</dbReference>
<dbReference type="Pfam" id="PF00072">
    <property type="entry name" value="Response_reg"/>
    <property type="match status" value="1"/>
</dbReference>
<dbReference type="NCBIfam" id="TIGR00229">
    <property type="entry name" value="sensory_box"/>
    <property type="match status" value="1"/>
</dbReference>
<dbReference type="Pfam" id="PF02518">
    <property type="entry name" value="HATPase_c"/>
    <property type="match status" value="1"/>
</dbReference>
<dbReference type="InterPro" id="IPR040642">
    <property type="entry name" value="HKR_ArcB_TM"/>
</dbReference>
<evidence type="ECO:0000256" key="11">
    <source>
        <dbReference type="PIRNR" id="PIRNR003182"/>
    </source>
</evidence>
<evidence type="ECO:0000259" key="18">
    <source>
        <dbReference type="PROSITE" id="PS50112"/>
    </source>
</evidence>
<evidence type="ECO:0000256" key="10">
    <source>
        <dbReference type="ARBA" id="ARBA00023136"/>
    </source>
</evidence>
<dbReference type="InterPro" id="IPR036097">
    <property type="entry name" value="HisK_dim/P_sf"/>
</dbReference>
<comment type="catalytic activity">
    <reaction evidence="1 11">
        <text>ATP + protein L-histidine = ADP + protein N-phospho-L-histidine.</text>
        <dbReference type="EC" id="2.7.13.3"/>
    </reaction>
</comment>
<dbReference type="PIRSF" id="PIRSF003182">
    <property type="entry name" value="ArcB"/>
    <property type="match status" value="1"/>
</dbReference>
<reference evidence="22" key="1">
    <citation type="submission" date="2023-07" db="EMBL/GenBank/DDBJ databases">
        <title>Draft genome sequence of Agarivorans aestuarii strain ZMCS4, a CAZymes producing bacteria isolated from the marine brown algae Clodostephus spongiosus.</title>
        <authorList>
            <person name="Lorente B."/>
            <person name="Cabral C."/>
            <person name="Frias J."/>
            <person name="Faria J."/>
            <person name="Toubarro D."/>
        </authorList>
    </citation>
    <scope>NUCLEOTIDE SEQUENCE [LARGE SCALE GENOMIC DNA]</scope>
    <source>
        <strain evidence="22">ZMCS4</strain>
    </source>
</reference>
<dbReference type="InterPro" id="IPR027460">
    <property type="entry name" value="ArcB_TM_sf"/>
</dbReference>
<dbReference type="InterPro" id="IPR035965">
    <property type="entry name" value="PAS-like_dom_sf"/>
</dbReference>
<evidence type="ECO:0000256" key="8">
    <source>
        <dbReference type="ARBA" id="ARBA00022989"/>
    </source>
</evidence>